<reference evidence="7" key="2">
    <citation type="submission" date="2024-06" db="EMBL/GenBank/DDBJ databases">
        <authorList>
            <person name="Petrova K.O."/>
            <person name="Toshchakov S.V."/>
            <person name="Boltjanskaja Y.V."/>
            <person name="Kevbrin V.V."/>
        </authorList>
    </citation>
    <scope>NUCLEOTIDE SEQUENCE</scope>
    <source>
        <strain evidence="7">Z-710</strain>
    </source>
</reference>
<accession>A0AAU8HVW5</accession>
<dbReference type="Gene3D" id="1.10.10.10">
    <property type="entry name" value="Winged helix-like DNA-binding domain superfamily/Winged helix DNA-binding domain"/>
    <property type="match status" value="1"/>
</dbReference>
<dbReference type="InterPro" id="IPR007627">
    <property type="entry name" value="RNA_pol_sigma70_r2"/>
</dbReference>
<evidence type="ECO:0000259" key="5">
    <source>
        <dbReference type="Pfam" id="PF04542"/>
    </source>
</evidence>
<organism evidence="7">
    <name type="scientific">Proteinivorax hydrogeniformans</name>
    <dbReference type="NCBI Taxonomy" id="1826727"/>
    <lineage>
        <taxon>Bacteria</taxon>
        <taxon>Bacillati</taxon>
        <taxon>Bacillota</taxon>
        <taxon>Clostridia</taxon>
        <taxon>Eubacteriales</taxon>
        <taxon>Proteinivoracaceae</taxon>
        <taxon>Proteinivorax</taxon>
    </lineage>
</organism>
<dbReference type="NCBIfam" id="TIGR02937">
    <property type="entry name" value="sigma70-ECF"/>
    <property type="match status" value="1"/>
</dbReference>
<dbReference type="InterPro" id="IPR036388">
    <property type="entry name" value="WH-like_DNA-bd_sf"/>
</dbReference>
<evidence type="ECO:0000256" key="3">
    <source>
        <dbReference type="ARBA" id="ARBA00023082"/>
    </source>
</evidence>
<dbReference type="RefSeq" id="WP_353894077.1">
    <property type="nucleotide sequence ID" value="NZ_CP159485.1"/>
</dbReference>
<feature type="domain" description="RNA polymerase sigma factor 70 region 4 type 2" evidence="6">
    <location>
        <begin position="115"/>
        <end position="167"/>
    </location>
</feature>
<feature type="domain" description="RNA polymerase sigma-70 region 2" evidence="5">
    <location>
        <begin position="22"/>
        <end position="87"/>
    </location>
</feature>
<proteinExistence type="inferred from homology"/>
<evidence type="ECO:0000313" key="7">
    <source>
        <dbReference type="EMBL" id="XCI29529.1"/>
    </source>
</evidence>
<dbReference type="CDD" id="cd06171">
    <property type="entry name" value="Sigma70_r4"/>
    <property type="match status" value="1"/>
</dbReference>
<keyword evidence="4" id="KW-0804">Transcription</keyword>
<dbReference type="Pfam" id="PF04542">
    <property type="entry name" value="Sigma70_r2"/>
    <property type="match status" value="1"/>
</dbReference>
<evidence type="ECO:0000256" key="1">
    <source>
        <dbReference type="ARBA" id="ARBA00010641"/>
    </source>
</evidence>
<dbReference type="SUPFAM" id="SSF88946">
    <property type="entry name" value="Sigma2 domain of RNA polymerase sigma factors"/>
    <property type="match status" value="1"/>
</dbReference>
<dbReference type="PANTHER" id="PTHR43133">
    <property type="entry name" value="RNA POLYMERASE ECF-TYPE SIGMA FACTO"/>
    <property type="match status" value="1"/>
</dbReference>
<dbReference type="AlphaFoldDB" id="A0AAU8HVW5"/>
<dbReference type="InterPro" id="IPR014284">
    <property type="entry name" value="RNA_pol_sigma-70_dom"/>
</dbReference>
<dbReference type="InterPro" id="IPR013249">
    <property type="entry name" value="RNA_pol_sigma70_r4_t2"/>
</dbReference>
<dbReference type="GO" id="GO:0003677">
    <property type="term" value="F:DNA binding"/>
    <property type="evidence" value="ECO:0007669"/>
    <property type="project" value="InterPro"/>
</dbReference>
<dbReference type="PANTHER" id="PTHR43133:SF60">
    <property type="entry name" value="RNA POLYMERASE SIGMA FACTOR SIGV"/>
    <property type="match status" value="1"/>
</dbReference>
<comment type="similarity">
    <text evidence="1">Belongs to the sigma-70 factor family. ECF subfamily.</text>
</comment>
<dbReference type="SUPFAM" id="SSF88659">
    <property type="entry name" value="Sigma3 and sigma4 domains of RNA polymerase sigma factors"/>
    <property type="match status" value="1"/>
</dbReference>
<dbReference type="GO" id="GO:0006352">
    <property type="term" value="P:DNA-templated transcription initiation"/>
    <property type="evidence" value="ECO:0007669"/>
    <property type="project" value="InterPro"/>
</dbReference>
<dbReference type="Gene3D" id="1.10.1740.10">
    <property type="match status" value="1"/>
</dbReference>
<evidence type="ECO:0000256" key="2">
    <source>
        <dbReference type="ARBA" id="ARBA00023015"/>
    </source>
</evidence>
<dbReference type="Pfam" id="PF08281">
    <property type="entry name" value="Sigma70_r4_2"/>
    <property type="match status" value="1"/>
</dbReference>
<sequence>MEDHILITRFMHGERSAFIEVYEMYFQDVYNFTAYSIGVTSCEDVTQEVFLKVYRKMESFKGKSSIKSWIFNIARRTTYDYHRKHKKCLNVDDYYNKLITTITPEDVFEYKEDLEDVLRMLGSLKHEQRTAILLRRLHGFSIKETARIMGVKESKVKTLLHRGMKNLDKEVAKKISLECSPKGGVSKYE</sequence>
<dbReference type="GO" id="GO:0016987">
    <property type="term" value="F:sigma factor activity"/>
    <property type="evidence" value="ECO:0007669"/>
    <property type="project" value="UniProtKB-KW"/>
</dbReference>
<keyword evidence="3" id="KW-0731">Sigma factor</keyword>
<evidence type="ECO:0000256" key="4">
    <source>
        <dbReference type="ARBA" id="ARBA00023163"/>
    </source>
</evidence>
<gene>
    <name evidence="7" type="ORF">PRVXH_000852</name>
</gene>
<name>A0AAU8HVW5_9FIRM</name>
<reference evidence="7" key="1">
    <citation type="journal article" date="2018" name="Antonie Van Leeuwenhoek">
        <title>Proteinivorax hydrogeniformans sp. nov., an anaerobic, haloalkaliphilic bacterium fermenting proteinaceous compounds with high hydrogen production.</title>
        <authorList>
            <person name="Boltyanskaya Y."/>
            <person name="Detkova E."/>
            <person name="Pimenov N."/>
            <person name="Kevbrin V."/>
        </authorList>
    </citation>
    <scope>NUCLEOTIDE SEQUENCE</scope>
    <source>
        <strain evidence="7">Z-710</strain>
    </source>
</reference>
<dbReference type="InterPro" id="IPR039425">
    <property type="entry name" value="RNA_pol_sigma-70-like"/>
</dbReference>
<keyword evidence="2" id="KW-0805">Transcription regulation</keyword>
<dbReference type="InterPro" id="IPR013325">
    <property type="entry name" value="RNA_pol_sigma_r2"/>
</dbReference>
<dbReference type="InterPro" id="IPR013324">
    <property type="entry name" value="RNA_pol_sigma_r3/r4-like"/>
</dbReference>
<protein>
    <submittedName>
        <fullName evidence="7">RNA polymerase sigma factor</fullName>
    </submittedName>
</protein>
<evidence type="ECO:0000259" key="6">
    <source>
        <dbReference type="Pfam" id="PF08281"/>
    </source>
</evidence>
<dbReference type="EMBL" id="CP159485">
    <property type="protein sequence ID" value="XCI29529.1"/>
    <property type="molecule type" value="Genomic_DNA"/>
</dbReference>